<dbReference type="Pfam" id="PF00106">
    <property type="entry name" value="adh_short"/>
    <property type="match status" value="1"/>
</dbReference>
<dbReference type="InterPro" id="IPR002347">
    <property type="entry name" value="SDR_fam"/>
</dbReference>
<evidence type="ECO:0000313" key="5">
    <source>
        <dbReference type="EMBL" id="QTD50867.1"/>
    </source>
</evidence>
<name>A0A8A4TN46_SULCO</name>
<dbReference type="RefSeq" id="WP_237380993.1">
    <property type="nucleotide sequence ID" value="NZ_CP071793.1"/>
</dbReference>
<dbReference type="CDD" id="cd05374">
    <property type="entry name" value="17beta-HSD-like_SDR_c"/>
    <property type="match status" value="1"/>
</dbReference>
<evidence type="ECO:0000313" key="6">
    <source>
        <dbReference type="Proteomes" id="UP000663929"/>
    </source>
</evidence>
<dbReference type="InterPro" id="IPR036291">
    <property type="entry name" value="NAD(P)-bd_dom_sf"/>
</dbReference>
<feature type="region of interest" description="Disordered" evidence="4">
    <location>
        <begin position="296"/>
        <end position="326"/>
    </location>
</feature>
<dbReference type="Gene3D" id="3.40.50.720">
    <property type="entry name" value="NAD(P)-binding Rossmann-like Domain"/>
    <property type="match status" value="1"/>
</dbReference>
<dbReference type="PANTHER" id="PTHR44196:SF1">
    <property type="entry name" value="DEHYDROGENASE_REDUCTASE SDR FAMILY MEMBER 7B"/>
    <property type="match status" value="1"/>
</dbReference>
<evidence type="ECO:0000256" key="1">
    <source>
        <dbReference type="ARBA" id="ARBA00006484"/>
    </source>
</evidence>
<accession>A0A8A4TN46</accession>
<sequence length="326" mass="36692">MGKRREDTRVVLVTGASTGIGLALARVLLSTSFRLVLTARAESLQRFVSAGIQENERIRIRPLDLTQPLEADLLIEEIDRDWGGVDILVNNAGICYRAVVEHLSGADEQHQLTVNFMGPMHLIRLVLPSMRARRRGHIINLSSVGGMMAMPTMGAYSASKFALEGVSEALWYEMRPWGVHVTLIEPGFVHSSSFENALFTQRSRAAFEDPSQDYHPYYTNMIDMITKLMYGSPTTPEDIARRILRLMRRRNPPLRVAATLDAHLFALLRRLLPSRLYHWILLLGLPKRRRWVAKLPNAAPSQDESVPNPRSDPAQSEPAKPDEEPG</sequence>
<dbReference type="Proteomes" id="UP000663929">
    <property type="component" value="Chromosome"/>
</dbReference>
<keyword evidence="6" id="KW-1185">Reference proteome</keyword>
<protein>
    <submittedName>
        <fullName evidence="5">SDR family oxidoreductase</fullName>
    </submittedName>
</protein>
<keyword evidence="2" id="KW-0560">Oxidoreductase</keyword>
<organism evidence="5 6">
    <name type="scientific">Sulfidibacter corallicola</name>
    <dbReference type="NCBI Taxonomy" id="2818388"/>
    <lineage>
        <taxon>Bacteria</taxon>
        <taxon>Pseudomonadati</taxon>
        <taxon>Acidobacteriota</taxon>
        <taxon>Holophagae</taxon>
        <taxon>Acanthopleuribacterales</taxon>
        <taxon>Acanthopleuribacteraceae</taxon>
        <taxon>Sulfidibacter</taxon>
    </lineage>
</organism>
<dbReference type="PRINTS" id="PR00081">
    <property type="entry name" value="GDHRDH"/>
</dbReference>
<reference evidence="5" key="1">
    <citation type="submission" date="2021-03" db="EMBL/GenBank/DDBJ databases">
        <title>Acanthopleuribacteraceae sp. M133.</title>
        <authorList>
            <person name="Wang G."/>
        </authorList>
    </citation>
    <scope>NUCLEOTIDE SEQUENCE</scope>
    <source>
        <strain evidence="5">M133</strain>
    </source>
</reference>
<comment type="similarity">
    <text evidence="1 3">Belongs to the short-chain dehydrogenases/reductases (SDR) family.</text>
</comment>
<dbReference type="PANTHER" id="PTHR44196">
    <property type="entry name" value="DEHYDROGENASE/REDUCTASE SDR FAMILY MEMBER 7B"/>
    <property type="match status" value="1"/>
</dbReference>
<evidence type="ECO:0000256" key="2">
    <source>
        <dbReference type="ARBA" id="ARBA00023002"/>
    </source>
</evidence>
<gene>
    <name evidence="5" type="ORF">J3U87_00230</name>
</gene>
<dbReference type="SUPFAM" id="SSF51735">
    <property type="entry name" value="NAD(P)-binding Rossmann-fold domains"/>
    <property type="match status" value="1"/>
</dbReference>
<dbReference type="GO" id="GO:0016020">
    <property type="term" value="C:membrane"/>
    <property type="evidence" value="ECO:0007669"/>
    <property type="project" value="TreeGrafter"/>
</dbReference>
<dbReference type="KEGG" id="scor:J3U87_00230"/>
<dbReference type="PRINTS" id="PR00080">
    <property type="entry name" value="SDRFAMILY"/>
</dbReference>
<dbReference type="AlphaFoldDB" id="A0A8A4TN46"/>
<evidence type="ECO:0000256" key="3">
    <source>
        <dbReference type="RuleBase" id="RU000363"/>
    </source>
</evidence>
<evidence type="ECO:0000256" key="4">
    <source>
        <dbReference type="SAM" id="MobiDB-lite"/>
    </source>
</evidence>
<dbReference type="GO" id="GO:0016491">
    <property type="term" value="F:oxidoreductase activity"/>
    <property type="evidence" value="ECO:0007669"/>
    <property type="project" value="UniProtKB-KW"/>
</dbReference>
<dbReference type="EMBL" id="CP071793">
    <property type="protein sequence ID" value="QTD50867.1"/>
    <property type="molecule type" value="Genomic_DNA"/>
</dbReference>
<proteinExistence type="inferred from homology"/>